<dbReference type="InterPro" id="IPR003738">
    <property type="entry name" value="SRAP"/>
</dbReference>
<accession>A0A5B6TCU3</accession>
<dbReference type="Gene3D" id="3.90.1680.10">
    <property type="entry name" value="SOS response associated peptidase-like"/>
    <property type="match status" value="1"/>
</dbReference>
<comment type="similarity">
    <text evidence="1 8">Belongs to the SOS response-associated peptidase family.</text>
</comment>
<dbReference type="GO" id="GO:0106300">
    <property type="term" value="P:protein-DNA covalent cross-linking repair"/>
    <property type="evidence" value="ECO:0007669"/>
    <property type="project" value="InterPro"/>
</dbReference>
<name>A0A5B6TCU3_9BACT</name>
<evidence type="ECO:0000256" key="5">
    <source>
        <dbReference type="ARBA" id="ARBA00023124"/>
    </source>
</evidence>
<evidence type="ECO:0000256" key="4">
    <source>
        <dbReference type="ARBA" id="ARBA00022801"/>
    </source>
</evidence>
<evidence type="ECO:0000256" key="9">
    <source>
        <dbReference type="SAM" id="MobiDB-lite"/>
    </source>
</evidence>
<evidence type="ECO:0000256" key="6">
    <source>
        <dbReference type="ARBA" id="ARBA00023125"/>
    </source>
</evidence>
<dbReference type="GO" id="GO:0006508">
    <property type="term" value="P:proteolysis"/>
    <property type="evidence" value="ECO:0007669"/>
    <property type="project" value="UniProtKB-KW"/>
</dbReference>
<evidence type="ECO:0000256" key="1">
    <source>
        <dbReference type="ARBA" id="ARBA00008136"/>
    </source>
</evidence>
<feature type="compositionally biased region" description="Basic residues" evidence="9">
    <location>
        <begin position="138"/>
        <end position="147"/>
    </location>
</feature>
<dbReference type="InterPro" id="IPR036590">
    <property type="entry name" value="SRAP-like"/>
</dbReference>
<dbReference type="SUPFAM" id="SSF143081">
    <property type="entry name" value="BB1717-like"/>
    <property type="match status" value="1"/>
</dbReference>
<dbReference type="GO" id="GO:0003697">
    <property type="term" value="F:single-stranded DNA binding"/>
    <property type="evidence" value="ECO:0007669"/>
    <property type="project" value="InterPro"/>
</dbReference>
<keyword evidence="2 8" id="KW-0645">Protease</keyword>
<dbReference type="Proteomes" id="UP000324133">
    <property type="component" value="Unassembled WGS sequence"/>
</dbReference>
<sequence length="255" mass="29467">MLMCGRYSVSKKKVPQEHRFSSKLEGLVFEPNFDARPSQKLPVIIPDAEKAIMATWASPEKEPDGKPTFPFNVRQENLLRIPRFRALLPHHRCIIPIDGFFEWKELEEDLEEPAPAPQPDLGLDLFGNPIRSKEEKSRSKKAKPQKQKYRFTLKNEEPFGLAGLWRESLLPDTGELVSCFSIITTQANSAVMPYHDRMPVILSPQSENIWMDNRLQERQWYNVLQPYDSHKMRVMAIDEYESVLGNYVAPALNSK</sequence>
<reference evidence="10 11" key="1">
    <citation type="submission" date="2019-07" db="EMBL/GenBank/DDBJ databases">
        <title>Rufibacter sp. nov., isolated from lake sediment.</title>
        <authorList>
            <person name="Qu J.-H."/>
        </authorList>
    </citation>
    <scope>NUCLEOTIDE SEQUENCE [LARGE SCALE GENOMIC DNA]</scope>
    <source>
        <strain evidence="10 11">NBS58-1</strain>
    </source>
</reference>
<evidence type="ECO:0000256" key="2">
    <source>
        <dbReference type="ARBA" id="ARBA00022670"/>
    </source>
</evidence>
<dbReference type="OrthoDB" id="9782620at2"/>
<organism evidence="10 11">
    <name type="scientific">Rufibacter hautae</name>
    <dbReference type="NCBI Taxonomy" id="2595005"/>
    <lineage>
        <taxon>Bacteria</taxon>
        <taxon>Pseudomonadati</taxon>
        <taxon>Bacteroidota</taxon>
        <taxon>Cytophagia</taxon>
        <taxon>Cytophagales</taxon>
        <taxon>Hymenobacteraceae</taxon>
        <taxon>Rufibacter</taxon>
    </lineage>
</organism>
<keyword evidence="7" id="KW-0456">Lyase</keyword>
<dbReference type="PANTHER" id="PTHR13604">
    <property type="entry name" value="DC12-RELATED"/>
    <property type="match status" value="1"/>
</dbReference>
<protein>
    <recommendedName>
        <fullName evidence="8">Abasic site processing protein</fullName>
        <ecNumber evidence="8">3.4.-.-</ecNumber>
    </recommendedName>
</protein>
<dbReference type="EMBL" id="VKKY01000002">
    <property type="protein sequence ID" value="KAA3438277.1"/>
    <property type="molecule type" value="Genomic_DNA"/>
</dbReference>
<evidence type="ECO:0000256" key="7">
    <source>
        <dbReference type="ARBA" id="ARBA00023239"/>
    </source>
</evidence>
<dbReference type="EC" id="3.4.-.-" evidence="8"/>
<dbReference type="Pfam" id="PF02586">
    <property type="entry name" value="SRAP"/>
    <property type="match status" value="2"/>
</dbReference>
<evidence type="ECO:0000256" key="3">
    <source>
        <dbReference type="ARBA" id="ARBA00022763"/>
    </source>
</evidence>
<dbReference type="GO" id="GO:0016829">
    <property type="term" value="F:lyase activity"/>
    <property type="evidence" value="ECO:0007669"/>
    <property type="project" value="UniProtKB-KW"/>
</dbReference>
<evidence type="ECO:0000313" key="10">
    <source>
        <dbReference type="EMBL" id="KAA3438277.1"/>
    </source>
</evidence>
<keyword evidence="11" id="KW-1185">Reference proteome</keyword>
<dbReference type="PANTHER" id="PTHR13604:SF0">
    <property type="entry name" value="ABASIC SITE PROCESSING PROTEIN HMCES"/>
    <property type="match status" value="1"/>
</dbReference>
<proteinExistence type="inferred from homology"/>
<keyword evidence="4 8" id="KW-0378">Hydrolase</keyword>
<keyword evidence="5" id="KW-0190">Covalent protein-DNA linkage</keyword>
<feature type="region of interest" description="Disordered" evidence="9">
    <location>
        <begin position="111"/>
        <end position="147"/>
    </location>
</feature>
<dbReference type="AlphaFoldDB" id="A0A5B6TCU3"/>
<dbReference type="GO" id="GO:0008233">
    <property type="term" value="F:peptidase activity"/>
    <property type="evidence" value="ECO:0007669"/>
    <property type="project" value="UniProtKB-KW"/>
</dbReference>
<comment type="caution">
    <text evidence="10">The sequence shown here is derived from an EMBL/GenBank/DDBJ whole genome shotgun (WGS) entry which is preliminary data.</text>
</comment>
<evidence type="ECO:0000256" key="8">
    <source>
        <dbReference type="RuleBase" id="RU364100"/>
    </source>
</evidence>
<evidence type="ECO:0000313" key="11">
    <source>
        <dbReference type="Proteomes" id="UP000324133"/>
    </source>
</evidence>
<gene>
    <name evidence="10" type="ORF">FOA19_13550</name>
</gene>
<keyword evidence="3" id="KW-0227">DNA damage</keyword>
<keyword evidence="6" id="KW-0238">DNA-binding</keyword>